<reference evidence="1 2" key="1">
    <citation type="submission" date="2024-09" db="EMBL/GenBank/DDBJ databases">
        <title>Rethinking Asexuality: The Enigmatic Case of Functional Sexual Genes in Lepraria (Stereocaulaceae).</title>
        <authorList>
            <person name="Doellman M."/>
            <person name="Sun Y."/>
            <person name="Barcenas-Pena A."/>
            <person name="Lumbsch H.T."/>
            <person name="Grewe F."/>
        </authorList>
    </citation>
    <scope>NUCLEOTIDE SEQUENCE [LARGE SCALE GENOMIC DNA]</scope>
    <source>
        <strain evidence="1 2">Mercado 3170</strain>
    </source>
</reference>
<evidence type="ECO:0000313" key="2">
    <source>
        <dbReference type="Proteomes" id="UP001590950"/>
    </source>
</evidence>
<name>A0ABR4ADQ6_9LECA</name>
<keyword evidence="2" id="KW-1185">Reference proteome</keyword>
<sequence>MGAVVEVGPTASASGTAYNLLEETVGAMHTASNTGRFIRVSSLSFLGCHCLCASFPPHFPQPFLGRTDVVSLEPCLFPGSHPHYLDEGHCPLPSVKETYRRLRRWSISRS</sequence>
<protein>
    <submittedName>
        <fullName evidence="1">Uncharacterized protein</fullName>
    </submittedName>
</protein>
<accession>A0ABR4ADQ6</accession>
<evidence type="ECO:0000313" key="1">
    <source>
        <dbReference type="EMBL" id="KAL2043021.1"/>
    </source>
</evidence>
<organism evidence="1 2">
    <name type="scientific">Stereocaulon virgatum</name>
    <dbReference type="NCBI Taxonomy" id="373712"/>
    <lineage>
        <taxon>Eukaryota</taxon>
        <taxon>Fungi</taxon>
        <taxon>Dikarya</taxon>
        <taxon>Ascomycota</taxon>
        <taxon>Pezizomycotina</taxon>
        <taxon>Lecanoromycetes</taxon>
        <taxon>OSLEUM clade</taxon>
        <taxon>Lecanoromycetidae</taxon>
        <taxon>Lecanorales</taxon>
        <taxon>Lecanorineae</taxon>
        <taxon>Stereocaulaceae</taxon>
        <taxon>Stereocaulon</taxon>
    </lineage>
</organism>
<dbReference type="EMBL" id="JBEFKJ010000012">
    <property type="protein sequence ID" value="KAL2043021.1"/>
    <property type="molecule type" value="Genomic_DNA"/>
</dbReference>
<comment type="caution">
    <text evidence="1">The sequence shown here is derived from an EMBL/GenBank/DDBJ whole genome shotgun (WGS) entry which is preliminary data.</text>
</comment>
<dbReference type="Proteomes" id="UP001590950">
    <property type="component" value="Unassembled WGS sequence"/>
</dbReference>
<proteinExistence type="predicted"/>
<gene>
    <name evidence="1" type="ORF">N7G274_004080</name>
</gene>